<accession>A0A072UR99</accession>
<keyword evidence="3" id="KW-1185">Reference proteome</keyword>
<dbReference type="HOGENOM" id="CLU_2593423_0_0_1"/>
<reference evidence="1 3" key="2">
    <citation type="journal article" date="2014" name="BMC Genomics">
        <title>An improved genome release (version Mt4.0) for the model legume Medicago truncatula.</title>
        <authorList>
            <person name="Tang H."/>
            <person name="Krishnakumar V."/>
            <person name="Bidwell S."/>
            <person name="Rosen B."/>
            <person name="Chan A."/>
            <person name="Zhou S."/>
            <person name="Gentzbittel L."/>
            <person name="Childs K.L."/>
            <person name="Yandell M."/>
            <person name="Gundlach H."/>
            <person name="Mayer K.F."/>
            <person name="Schwartz D.C."/>
            <person name="Town C.D."/>
        </authorList>
    </citation>
    <scope>GENOME REANNOTATION</scope>
    <source>
        <strain evidence="1">A17</strain>
        <strain evidence="2 3">cv. Jemalong A17</strain>
    </source>
</reference>
<gene>
    <name evidence="1" type="ordered locus">MTR_5g089835</name>
</gene>
<sequence length="80" mass="9432">MRLHIVIFNLNRRSTYDFDDWKPSILVSKHLSVWLTGGRFGLLSRTSQTVLLYRVLDQKNPSEASCRLLRSFCRKIISNY</sequence>
<evidence type="ECO:0000313" key="2">
    <source>
        <dbReference type="EnsemblPlants" id="KEH28380"/>
    </source>
</evidence>
<dbReference type="EMBL" id="CM001221">
    <property type="protein sequence ID" value="KEH28380.1"/>
    <property type="molecule type" value="Genomic_DNA"/>
</dbReference>
<proteinExistence type="predicted"/>
<organism evidence="1 3">
    <name type="scientific">Medicago truncatula</name>
    <name type="common">Barrel medic</name>
    <name type="synonym">Medicago tribuloides</name>
    <dbReference type="NCBI Taxonomy" id="3880"/>
    <lineage>
        <taxon>Eukaryota</taxon>
        <taxon>Viridiplantae</taxon>
        <taxon>Streptophyta</taxon>
        <taxon>Embryophyta</taxon>
        <taxon>Tracheophyta</taxon>
        <taxon>Spermatophyta</taxon>
        <taxon>Magnoliopsida</taxon>
        <taxon>eudicotyledons</taxon>
        <taxon>Gunneridae</taxon>
        <taxon>Pentapetalae</taxon>
        <taxon>rosids</taxon>
        <taxon>fabids</taxon>
        <taxon>Fabales</taxon>
        <taxon>Fabaceae</taxon>
        <taxon>Papilionoideae</taxon>
        <taxon>50 kb inversion clade</taxon>
        <taxon>NPAAA clade</taxon>
        <taxon>Hologalegina</taxon>
        <taxon>IRL clade</taxon>
        <taxon>Trifolieae</taxon>
        <taxon>Medicago</taxon>
    </lineage>
</organism>
<evidence type="ECO:0000313" key="3">
    <source>
        <dbReference type="Proteomes" id="UP000002051"/>
    </source>
</evidence>
<evidence type="ECO:0000313" key="1">
    <source>
        <dbReference type="EMBL" id="KEH28380.1"/>
    </source>
</evidence>
<name>A0A072UR99_MEDTR</name>
<dbReference type="EnsemblPlants" id="KEH28380">
    <property type="protein sequence ID" value="KEH28380"/>
    <property type="gene ID" value="MTR_5g089835"/>
</dbReference>
<dbReference type="AlphaFoldDB" id="A0A072UR99"/>
<reference evidence="2" key="3">
    <citation type="submission" date="2015-04" db="UniProtKB">
        <authorList>
            <consortium name="EnsemblPlants"/>
        </authorList>
    </citation>
    <scope>IDENTIFICATION</scope>
    <source>
        <strain evidence="2">cv. Jemalong A17</strain>
    </source>
</reference>
<reference evidence="1 3" key="1">
    <citation type="journal article" date="2011" name="Nature">
        <title>The Medicago genome provides insight into the evolution of rhizobial symbioses.</title>
        <authorList>
            <person name="Young N.D."/>
            <person name="Debelle F."/>
            <person name="Oldroyd G.E."/>
            <person name="Geurts R."/>
            <person name="Cannon S.B."/>
            <person name="Udvardi M.K."/>
            <person name="Benedito V.A."/>
            <person name="Mayer K.F."/>
            <person name="Gouzy J."/>
            <person name="Schoof H."/>
            <person name="Van de Peer Y."/>
            <person name="Proost S."/>
            <person name="Cook D.R."/>
            <person name="Meyers B.C."/>
            <person name="Spannagl M."/>
            <person name="Cheung F."/>
            <person name="De Mita S."/>
            <person name="Krishnakumar V."/>
            <person name="Gundlach H."/>
            <person name="Zhou S."/>
            <person name="Mudge J."/>
            <person name="Bharti A.K."/>
            <person name="Murray J.D."/>
            <person name="Naoumkina M.A."/>
            <person name="Rosen B."/>
            <person name="Silverstein K.A."/>
            <person name="Tang H."/>
            <person name="Rombauts S."/>
            <person name="Zhao P.X."/>
            <person name="Zhou P."/>
            <person name="Barbe V."/>
            <person name="Bardou P."/>
            <person name="Bechner M."/>
            <person name="Bellec A."/>
            <person name="Berger A."/>
            <person name="Berges H."/>
            <person name="Bidwell S."/>
            <person name="Bisseling T."/>
            <person name="Choisne N."/>
            <person name="Couloux A."/>
            <person name="Denny R."/>
            <person name="Deshpande S."/>
            <person name="Dai X."/>
            <person name="Doyle J.J."/>
            <person name="Dudez A.M."/>
            <person name="Farmer A.D."/>
            <person name="Fouteau S."/>
            <person name="Franken C."/>
            <person name="Gibelin C."/>
            <person name="Gish J."/>
            <person name="Goldstein S."/>
            <person name="Gonzalez A.J."/>
            <person name="Green P.J."/>
            <person name="Hallab A."/>
            <person name="Hartog M."/>
            <person name="Hua A."/>
            <person name="Humphray S.J."/>
            <person name="Jeong D.H."/>
            <person name="Jing Y."/>
            <person name="Jocker A."/>
            <person name="Kenton S.M."/>
            <person name="Kim D.J."/>
            <person name="Klee K."/>
            <person name="Lai H."/>
            <person name="Lang C."/>
            <person name="Lin S."/>
            <person name="Macmil S.L."/>
            <person name="Magdelenat G."/>
            <person name="Matthews L."/>
            <person name="McCorrison J."/>
            <person name="Monaghan E.L."/>
            <person name="Mun J.H."/>
            <person name="Najar F.Z."/>
            <person name="Nicholson C."/>
            <person name="Noirot C."/>
            <person name="O'Bleness M."/>
            <person name="Paule C.R."/>
            <person name="Poulain J."/>
            <person name="Prion F."/>
            <person name="Qin B."/>
            <person name="Qu C."/>
            <person name="Retzel E.F."/>
            <person name="Riddle C."/>
            <person name="Sallet E."/>
            <person name="Samain S."/>
            <person name="Samson N."/>
            <person name="Sanders I."/>
            <person name="Saurat O."/>
            <person name="Scarpelli C."/>
            <person name="Schiex T."/>
            <person name="Segurens B."/>
            <person name="Severin A.J."/>
            <person name="Sherrier D.J."/>
            <person name="Shi R."/>
            <person name="Sims S."/>
            <person name="Singer S.R."/>
            <person name="Sinharoy S."/>
            <person name="Sterck L."/>
            <person name="Viollet A."/>
            <person name="Wang B.B."/>
            <person name="Wang K."/>
            <person name="Wang M."/>
            <person name="Wang X."/>
            <person name="Warfsmann J."/>
            <person name="Weissenbach J."/>
            <person name="White D.D."/>
            <person name="White J.D."/>
            <person name="Wiley G.B."/>
            <person name="Wincker P."/>
            <person name="Xing Y."/>
            <person name="Yang L."/>
            <person name="Yao Z."/>
            <person name="Ying F."/>
            <person name="Zhai J."/>
            <person name="Zhou L."/>
            <person name="Zuber A."/>
            <person name="Denarie J."/>
            <person name="Dixon R.A."/>
            <person name="May G.D."/>
            <person name="Schwartz D.C."/>
            <person name="Rogers J."/>
            <person name="Quetier F."/>
            <person name="Town C.D."/>
            <person name="Roe B.A."/>
        </authorList>
    </citation>
    <scope>NUCLEOTIDE SEQUENCE [LARGE SCALE GENOMIC DNA]</scope>
    <source>
        <strain evidence="1">A17</strain>
        <strain evidence="2 3">cv. Jemalong A17</strain>
    </source>
</reference>
<dbReference type="Proteomes" id="UP000002051">
    <property type="component" value="Chromosome 5"/>
</dbReference>
<protein>
    <submittedName>
        <fullName evidence="1 2">Uncharacterized protein</fullName>
    </submittedName>
</protein>